<evidence type="ECO:0000313" key="2">
    <source>
        <dbReference type="EMBL" id="JAD54277.1"/>
    </source>
</evidence>
<dbReference type="AlphaFoldDB" id="A0A0A9B4M5"/>
<proteinExistence type="predicted"/>
<reference evidence="2" key="1">
    <citation type="submission" date="2014-09" db="EMBL/GenBank/DDBJ databases">
        <authorList>
            <person name="Magalhaes I.L.F."/>
            <person name="Oliveira U."/>
            <person name="Santos F.R."/>
            <person name="Vidigal T.H.D.A."/>
            <person name="Brescovit A.D."/>
            <person name="Santos A.J."/>
        </authorList>
    </citation>
    <scope>NUCLEOTIDE SEQUENCE</scope>
    <source>
        <tissue evidence="2">Shoot tissue taken approximately 20 cm above the soil surface</tissue>
    </source>
</reference>
<feature type="compositionally biased region" description="Basic and acidic residues" evidence="1">
    <location>
        <begin position="12"/>
        <end position="35"/>
    </location>
</feature>
<reference evidence="2" key="2">
    <citation type="journal article" date="2015" name="Data Brief">
        <title>Shoot transcriptome of the giant reed, Arundo donax.</title>
        <authorList>
            <person name="Barrero R.A."/>
            <person name="Guerrero F.D."/>
            <person name="Moolhuijzen P."/>
            <person name="Goolsby J.A."/>
            <person name="Tidwell J."/>
            <person name="Bellgard S.E."/>
            <person name="Bellgard M.I."/>
        </authorList>
    </citation>
    <scope>NUCLEOTIDE SEQUENCE</scope>
    <source>
        <tissue evidence="2">Shoot tissue taken approximately 20 cm above the soil surface</tissue>
    </source>
</reference>
<accession>A0A0A9B4M5</accession>
<feature type="region of interest" description="Disordered" evidence="1">
    <location>
        <begin position="1"/>
        <end position="94"/>
    </location>
</feature>
<name>A0A0A9B4M5_ARUDO</name>
<organism evidence="2">
    <name type="scientific">Arundo donax</name>
    <name type="common">Giant reed</name>
    <name type="synonym">Donax arundinaceus</name>
    <dbReference type="NCBI Taxonomy" id="35708"/>
    <lineage>
        <taxon>Eukaryota</taxon>
        <taxon>Viridiplantae</taxon>
        <taxon>Streptophyta</taxon>
        <taxon>Embryophyta</taxon>
        <taxon>Tracheophyta</taxon>
        <taxon>Spermatophyta</taxon>
        <taxon>Magnoliopsida</taxon>
        <taxon>Liliopsida</taxon>
        <taxon>Poales</taxon>
        <taxon>Poaceae</taxon>
        <taxon>PACMAD clade</taxon>
        <taxon>Arundinoideae</taxon>
        <taxon>Arundineae</taxon>
        <taxon>Arundo</taxon>
    </lineage>
</organism>
<dbReference type="EMBL" id="GBRH01243618">
    <property type="protein sequence ID" value="JAD54277.1"/>
    <property type="molecule type" value="Transcribed_RNA"/>
</dbReference>
<evidence type="ECO:0000256" key="1">
    <source>
        <dbReference type="SAM" id="MobiDB-lite"/>
    </source>
</evidence>
<protein>
    <submittedName>
        <fullName evidence="2">Uncharacterized protein</fullName>
    </submittedName>
</protein>
<sequence length="94" mass="10345">MLNISWPHLLGRQRDSKRLHARDHTTHGGVADRRLVVPAATQPPNHQTKPPLTPSAAPIRALQDPDLRLPGPPGRRIHAPVARSAACTRRRPTS</sequence>